<organism evidence="1 2">
    <name type="scientific">Xenorhabdus doucetiae</name>
    <dbReference type="NCBI Taxonomy" id="351671"/>
    <lineage>
        <taxon>Bacteria</taxon>
        <taxon>Pseudomonadati</taxon>
        <taxon>Pseudomonadota</taxon>
        <taxon>Gammaproteobacteria</taxon>
        <taxon>Enterobacterales</taxon>
        <taxon>Morganellaceae</taxon>
        <taxon>Xenorhabdus</taxon>
    </lineage>
</organism>
<evidence type="ECO:0000313" key="2">
    <source>
        <dbReference type="Proteomes" id="UP000032721"/>
    </source>
</evidence>
<dbReference type="Gene3D" id="2.30.110.20">
    <property type="entry name" value="Hcp1-like"/>
    <property type="match status" value="1"/>
</dbReference>
<dbReference type="PANTHER" id="PTHR34319">
    <property type="entry name" value="MAJOR EXPORTED PROTEIN"/>
    <property type="match status" value="1"/>
</dbReference>
<proteinExistence type="predicted"/>
<dbReference type="SUPFAM" id="SSF141452">
    <property type="entry name" value="Hcp1-like"/>
    <property type="match status" value="1"/>
</dbReference>
<dbReference type="PANTHER" id="PTHR34319:SF7">
    <property type="entry name" value="HNH ENDONUCLEASE DOMAIN-CONTAINING PROTEIN"/>
    <property type="match status" value="1"/>
</dbReference>
<dbReference type="InterPro" id="IPR036624">
    <property type="entry name" value="Hcp1-lik_sf"/>
</dbReference>
<dbReference type="Proteomes" id="UP000032721">
    <property type="component" value="Chromosome"/>
</dbReference>
<name>A0A068QQS0_9GAMM</name>
<protein>
    <submittedName>
        <fullName evidence="1">Putative Haemolysin co-regulated protein (Putative Hcp)</fullName>
    </submittedName>
</protein>
<reference evidence="1 2" key="1">
    <citation type="submission" date="2013-07" db="EMBL/GenBank/DDBJ databases">
        <authorList>
            <person name="Genoscope - CEA"/>
        </authorList>
    </citation>
    <scope>NUCLEOTIDE SEQUENCE [LARGE SCALE GENOMIC DNA]</scope>
    <source>
        <strain evidence="2">FRM16 / DSM 17909</strain>
    </source>
</reference>
<accession>A0A068QQS0</accession>
<dbReference type="Pfam" id="PF05638">
    <property type="entry name" value="T6SS_HCP"/>
    <property type="match status" value="1"/>
</dbReference>
<dbReference type="KEGG" id="xdo:XDD1_1683"/>
<sequence>MSYLIYLSLKGKKQGLISAGCSTPESIGNRYQAGREDEIQVLHLSHMMTRDQNVNHLPVSFTKPIDKSSPLLGLAIDKNELLDALFKCYRVNLAGQLEFFYEIKLTGATIVDFSCHYPHSIDDNDQIPYETVRLDYKSISFTHRAAGTTGYAISQLQGREEERPLLSGFDSLLKTATEALFSHKFTVKNKADGSVCSDIAYGIKTNKGSIKGISKQLGVTEYINSKKEEDVEVEYLFQTKMGMDK</sequence>
<dbReference type="InterPro" id="IPR008514">
    <property type="entry name" value="T6SS_Hcp"/>
</dbReference>
<dbReference type="STRING" id="351671.XDD1_1683"/>
<evidence type="ECO:0000313" key="1">
    <source>
        <dbReference type="EMBL" id="CDG17382.1"/>
    </source>
</evidence>
<gene>
    <name evidence="1" type="ORF">XDD1_1683</name>
</gene>
<dbReference type="AlphaFoldDB" id="A0A068QQS0"/>
<dbReference type="NCBIfam" id="TIGR03344">
    <property type="entry name" value="VI_effect_Hcp1"/>
    <property type="match status" value="1"/>
</dbReference>
<dbReference type="EMBL" id="FO704550">
    <property type="protein sequence ID" value="CDG17382.1"/>
    <property type="molecule type" value="Genomic_DNA"/>
</dbReference>
<dbReference type="InterPro" id="IPR052947">
    <property type="entry name" value="T6SS_Hcp1_domain"/>
</dbReference>
<dbReference type="HOGENOM" id="CLU_1133234_0_0_6"/>